<evidence type="ECO:0000259" key="9">
    <source>
        <dbReference type="Pfam" id="PF02384"/>
    </source>
</evidence>
<dbReference type="InterPro" id="IPR038333">
    <property type="entry name" value="T1MK-like_N_sf"/>
</dbReference>
<name>A0ABS5QMA4_9BACT</name>
<evidence type="ECO:0000313" key="11">
    <source>
        <dbReference type="EMBL" id="MBS8122268.1"/>
    </source>
</evidence>
<comment type="caution">
    <text evidence="11">The sequence shown here is derived from an EMBL/GenBank/DDBJ whole genome shotgun (WGS) entry which is preliminary data.</text>
</comment>
<dbReference type="PANTHER" id="PTHR42933:SF3">
    <property type="entry name" value="TYPE I RESTRICTION ENZYME MJAVIII METHYLASE SUBUNIT"/>
    <property type="match status" value="1"/>
</dbReference>
<protein>
    <recommendedName>
        <fullName evidence="2">site-specific DNA-methyltransferase (adenine-specific)</fullName>
        <ecNumber evidence="2">2.1.1.72</ecNumber>
    </recommendedName>
</protein>
<dbReference type="Pfam" id="PF02384">
    <property type="entry name" value="N6_Mtase"/>
    <property type="match status" value="1"/>
</dbReference>
<gene>
    <name evidence="11" type="ORF">VAMP_237n54</name>
</gene>
<comment type="catalytic activity">
    <reaction evidence="7">
        <text>a 2'-deoxyadenosine in DNA + S-adenosyl-L-methionine = an N(6)-methyl-2'-deoxyadenosine in DNA + S-adenosyl-L-homocysteine + H(+)</text>
        <dbReference type="Rhea" id="RHEA:15197"/>
        <dbReference type="Rhea" id="RHEA-COMP:12418"/>
        <dbReference type="Rhea" id="RHEA-COMP:12419"/>
        <dbReference type="ChEBI" id="CHEBI:15378"/>
        <dbReference type="ChEBI" id="CHEBI:57856"/>
        <dbReference type="ChEBI" id="CHEBI:59789"/>
        <dbReference type="ChEBI" id="CHEBI:90615"/>
        <dbReference type="ChEBI" id="CHEBI:90616"/>
        <dbReference type="EC" id="2.1.1.72"/>
    </reaction>
</comment>
<evidence type="ECO:0000256" key="5">
    <source>
        <dbReference type="ARBA" id="ARBA00022691"/>
    </source>
</evidence>
<dbReference type="Gene3D" id="1.20.1260.30">
    <property type="match status" value="1"/>
</dbReference>
<feature type="coiled-coil region" evidence="8">
    <location>
        <begin position="626"/>
        <end position="660"/>
    </location>
</feature>
<comment type="similarity">
    <text evidence="1">Belongs to the N(4)/N(6)-methyltransferase family.</text>
</comment>
<dbReference type="PROSITE" id="PS00092">
    <property type="entry name" value="N6_MTASE"/>
    <property type="match status" value="1"/>
</dbReference>
<dbReference type="EC" id="2.1.1.72" evidence="2"/>
<evidence type="ECO:0000256" key="3">
    <source>
        <dbReference type="ARBA" id="ARBA00022603"/>
    </source>
</evidence>
<keyword evidence="4 11" id="KW-0808">Transferase</keyword>
<keyword evidence="3 11" id="KW-0489">Methyltransferase</keyword>
<evidence type="ECO:0000256" key="7">
    <source>
        <dbReference type="ARBA" id="ARBA00047942"/>
    </source>
</evidence>
<dbReference type="Proteomes" id="UP000680365">
    <property type="component" value="Unassembled WGS sequence"/>
</dbReference>
<dbReference type="PANTHER" id="PTHR42933">
    <property type="entry name" value="SLR6095 PROTEIN"/>
    <property type="match status" value="1"/>
</dbReference>
<dbReference type="Gene3D" id="3.40.50.150">
    <property type="entry name" value="Vaccinia Virus protein VP39"/>
    <property type="match status" value="1"/>
</dbReference>
<dbReference type="RefSeq" id="WP_213349686.1">
    <property type="nucleotide sequence ID" value="NZ_JAEDAM010000063.1"/>
</dbReference>
<dbReference type="InterPro" id="IPR051537">
    <property type="entry name" value="DNA_Adenine_Mtase"/>
</dbReference>
<dbReference type="PRINTS" id="PR00507">
    <property type="entry name" value="N12N6MTFRASE"/>
</dbReference>
<dbReference type="GO" id="GO:0009007">
    <property type="term" value="F:site-specific DNA-methyltransferase (adenine-specific) activity"/>
    <property type="evidence" value="ECO:0007669"/>
    <property type="project" value="UniProtKB-EC"/>
</dbReference>
<dbReference type="EMBL" id="JAEDAM010000063">
    <property type="protein sequence ID" value="MBS8122268.1"/>
    <property type="molecule type" value="Genomic_DNA"/>
</dbReference>
<evidence type="ECO:0000256" key="8">
    <source>
        <dbReference type="SAM" id="Coils"/>
    </source>
</evidence>
<evidence type="ECO:0000256" key="4">
    <source>
        <dbReference type="ARBA" id="ARBA00022679"/>
    </source>
</evidence>
<keyword evidence="12" id="KW-1185">Reference proteome</keyword>
<evidence type="ECO:0000256" key="1">
    <source>
        <dbReference type="ARBA" id="ARBA00006594"/>
    </source>
</evidence>
<sequence length="767" mass="89324">MSKLTLQQLENHLFESADILRGKMDASEFKEFIFGILFLKRLSDEFEAEYEKTYNKNISNGFTQEEAKLETDNISKRFSFYVPPKAKWSYLKDLKFDIGSELNKALHSLEEANPKKLDGVLGHINFNVKKGKNKIGDQKLQEFLIHFNKIRLRNEDFEFPDLLGTAYEYLIKYFADTAGKKGGEFYTPAEVVRLLVQIVEPKSGETIYDPTVGSGGFLIQAKEYVKEQENSNNISLNGQESNGTTWAICKMNMILHGVTNQDIQNDDTLEKPLHKEGGELKKFDKILANPPFSQDYKESNLEYKERFQVMMPEKSKADFMFLQHMISSLKNNGKLACVLPHGVLFRGGPEKNYRQYLLENNLLEAVIGLPGGLFYGTGIPACVIVINKNKSENMKDKVIIINADNEFAEGKNQNKLRQEDIQKITTVYKEKIELDKYSSIVDFDGFAKEDFNLNIRRYVDNSPEIDPQNVKAHLNGGIPKSEVDSKKDYINKLNFYASSLLTKLDDDFYKFNDTINNKENISENIEKDTGIISKEKELKSKLNDFYENMWQELQNMNSDFDLYAFRKKHLQNIKQDLSDLNVFDEHQLAGIFMNWWKDLKNDFKTVKSVGFVDTLIDEDFIINEHFQDLKNNQETQENKKDEINSKIEEEKTEAENNEEDYKIPKKYKDEIKQIDKEIKNIKSEIIAQVASWRKSCSQEQVKALVKTKWKEILENYLNRDLKREKQELISFFENLWDKYRVSLKDIEQDRDQTTTKLSNFLTELGYD</sequence>
<proteinExistence type="inferred from homology"/>
<dbReference type="InterPro" id="IPR002052">
    <property type="entry name" value="DNA_methylase_N6_adenine_CS"/>
</dbReference>
<feature type="domain" description="DNA methylase adenine-specific" evidence="9">
    <location>
        <begin position="161"/>
        <end position="463"/>
    </location>
</feature>
<dbReference type="InterPro" id="IPR022749">
    <property type="entry name" value="D12N6_MeTrfase_N"/>
</dbReference>
<evidence type="ECO:0000259" key="10">
    <source>
        <dbReference type="Pfam" id="PF12161"/>
    </source>
</evidence>
<accession>A0ABS5QMA4</accession>
<reference evidence="11 12" key="1">
    <citation type="journal article" date="2021" name="Nat. Commun.">
        <title>Reductive evolution and unique predatory mode in the CPR bacterium Vampirococcus lugosii.</title>
        <authorList>
            <person name="Moreira D."/>
            <person name="Zivanovic Y."/>
            <person name="Lopez-Archilla A.I."/>
            <person name="Iniesto M."/>
            <person name="Lopez-Garcia P."/>
        </authorList>
    </citation>
    <scope>NUCLEOTIDE SEQUENCE [LARGE SCALE GENOMIC DNA]</scope>
    <source>
        <strain evidence="11">Chiprana</strain>
    </source>
</reference>
<dbReference type="NCBIfam" id="TIGR00497">
    <property type="entry name" value="hsdM"/>
    <property type="match status" value="1"/>
</dbReference>
<dbReference type="InterPro" id="IPR003356">
    <property type="entry name" value="DNA_methylase_A-5"/>
</dbReference>
<keyword evidence="5" id="KW-0949">S-adenosyl-L-methionine</keyword>
<evidence type="ECO:0000256" key="2">
    <source>
        <dbReference type="ARBA" id="ARBA00011900"/>
    </source>
</evidence>
<dbReference type="InterPro" id="IPR029063">
    <property type="entry name" value="SAM-dependent_MTases_sf"/>
</dbReference>
<evidence type="ECO:0000256" key="6">
    <source>
        <dbReference type="ARBA" id="ARBA00022747"/>
    </source>
</evidence>
<dbReference type="GO" id="GO:0032259">
    <property type="term" value="P:methylation"/>
    <property type="evidence" value="ECO:0007669"/>
    <property type="project" value="UniProtKB-KW"/>
</dbReference>
<keyword evidence="8" id="KW-0175">Coiled coil</keyword>
<dbReference type="SUPFAM" id="SSF53335">
    <property type="entry name" value="S-adenosyl-L-methionine-dependent methyltransferases"/>
    <property type="match status" value="1"/>
</dbReference>
<feature type="domain" description="N6 adenine-specific DNA methyltransferase N-terminal" evidence="10">
    <location>
        <begin position="9"/>
        <end position="144"/>
    </location>
</feature>
<dbReference type="InterPro" id="IPR004546">
    <property type="entry name" value="Restrct_endonuc_T1M"/>
</dbReference>
<organism evidence="11 12">
    <name type="scientific">Candidatus Vampirococcus lugosii</name>
    <dbReference type="NCBI Taxonomy" id="2789015"/>
    <lineage>
        <taxon>Bacteria</taxon>
        <taxon>Candidatus Absconditibacteriota</taxon>
        <taxon>Vampirococcus</taxon>
    </lineage>
</organism>
<evidence type="ECO:0000313" key="12">
    <source>
        <dbReference type="Proteomes" id="UP000680365"/>
    </source>
</evidence>
<keyword evidence="6" id="KW-0680">Restriction system</keyword>
<dbReference type="Pfam" id="PF12161">
    <property type="entry name" value="HsdM_N"/>
    <property type="match status" value="1"/>
</dbReference>